<dbReference type="AlphaFoldDB" id="A0A9W9TJZ7"/>
<proteinExistence type="inferred from homology"/>
<dbReference type="RefSeq" id="XP_058328939.1">
    <property type="nucleotide sequence ID" value="XM_058476049.1"/>
</dbReference>
<evidence type="ECO:0000313" key="8">
    <source>
        <dbReference type="EMBL" id="KAJ5225528.1"/>
    </source>
</evidence>
<keyword evidence="4 5" id="KW-0539">Nucleus</keyword>
<evidence type="ECO:0000259" key="7">
    <source>
        <dbReference type="Pfam" id="PF03962"/>
    </source>
</evidence>
<organism evidence="8 9">
    <name type="scientific">Penicillium chermesinum</name>
    <dbReference type="NCBI Taxonomy" id="63820"/>
    <lineage>
        <taxon>Eukaryota</taxon>
        <taxon>Fungi</taxon>
        <taxon>Dikarya</taxon>
        <taxon>Ascomycota</taxon>
        <taxon>Pezizomycotina</taxon>
        <taxon>Eurotiomycetes</taxon>
        <taxon>Eurotiomycetidae</taxon>
        <taxon>Eurotiales</taxon>
        <taxon>Aspergillaceae</taxon>
        <taxon>Penicillium</taxon>
    </lineage>
</organism>
<dbReference type="EMBL" id="JAPQKS010000005">
    <property type="protein sequence ID" value="KAJ5225528.1"/>
    <property type="molecule type" value="Genomic_DNA"/>
</dbReference>
<dbReference type="GO" id="GO:0003690">
    <property type="term" value="F:double-stranded DNA binding"/>
    <property type="evidence" value="ECO:0007669"/>
    <property type="project" value="InterPro"/>
</dbReference>
<keyword evidence="3 6" id="KW-0175">Coiled coil</keyword>
<feature type="coiled-coil region" evidence="6">
    <location>
        <begin position="76"/>
        <end position="179"/>
    </location>
</feature>
<keyword evidence="9" id="KW-1185">Reference proteome</keyword>
<evidence type="ECO:0000256" key="6">
    <source>
        <dbReference type="SAM" id="Coils"/>
    </source>
</evidence>
<comment type="subcellular location">
    <subcellularLocation>
        <location evidence="1 5">Nucleus</location>
    </subcellularLocation>
</comment>
<evidence type="ECO:0000256" key="2">
    <source>
        <dbReference type="ARBA" id="ARBA00005981"/>
    </source>
</evidence>
<dbReference type="InterPro" id="IPR005647">
    <property type="entry name" value="Mnd1"/>
</dbReference>
<dbReference type="PIRSF" id="PIRSF026991">
    <property type="entry name" value="Mnd1"/>
    <property type="match status" value="1"/>
</dbReference>
<reference evidence="8" key="1">
    <citation type="submission" date="2022-11" db="EMBL/GenBank/DDBJ databases">
        <authorList>
            <person name="Petersen C."/>
        </authorList>
    </citation>
    <scope>NUCLEOTIDE SEQUENCE</scope>
    <source>
        <strain evidence="8">IBT 19713</strain>
    </source>
</reference>
<dbReference type="GeneID" id="83203352"/>
<name>A0A9W9TJZ7_9EURO</name>
<dbReference type="OrthoDB" id="9978204at2759"/>
<dbReference type="GO" id="GO:0007131">
    <property type="term" value="P:reciprocal meiotic recombination"/>
    <property type="evidence" value="ECO:0007669"/>
    <property type="project" value="InterPro"/>
</dbReference>
<dbReference type="Pfam" id="PF03962">
    <property type="entry name" value="Mnd1"/>
    <property type="match status" value="1"/>
</dbReference>
<gene>
    <name evidence="8" type="ORF">N7468_006753</name>
</gene>
<evidence type="ECO:0000256" key="1">
    <source>
        <dbReference type="ARBA" id="ARBA00004123"/>
    </source>
</evidence>
<evidence type="ECO:0000256" key="3">
    <source>
        <dbReference type="ARBA" id="ARBA00023054"/>
    </source>
</evidence>
<evidence type="ECO:0000256" key="4">
    <source>
        <dbReference type="ARBA" id="ARBA00023242"/>
    </source>
</evidence>
<comment type="similarity">
    <text evidence="2 5">Belongs to the MND1 family.</text>
</comment>
<comment type="function">
    <text evidence="5">Required for proper homologous chromosome pairing and efficient cross-over and intragenic recombination during meiosis.</text>
</comment>
<evidence type="ECO:0000313" key="9">
    <source>
        <dbReference type="Proteomes" id="UP001150941"/>
    </source>
</evidence>
<sequence>MPKLSKSEKEDLIVTHIRSTGTCHTLKELEKSLPSVASINSIQVKEYVQGLVDEGKLRVEKIGAGNWYWSFSSDEKMEREQQLARLQAEVEKARKSYADVEALLVAQSVQRDDETNRVGPDLDRQRQSLQERKLELEADLKGLKARVSVSGFSVKQKGAQQLQGELAEFKEQALLWTDNLYILEQYVRDLAGDREVVAAVLQDCYGTEYVDGCLRDLE</sequence>
<evidence type="ECO:0000256" key="5">
    <source>
        <dbReference type="PIRNR" id="PIRNR026991"/>
    </source>
</evidence>
<protein>
    <recommendedName>
        <fullName evidence="5">Meiotic nuclear division protein 1</fullName>
    </recommendedName>
</protein>
<comment type="caution">
    <text evidence="8">The sequence shown here is derived from an EMBL/GenBank/DDBJ whole genome shotgun (WGS) entry which is preliminary data.</text>
</comment>
<dbReference type="Proteomes" id="UP001150941">
    <property type="component" value="Unassembled WGS sequence"/>
</dbReference>
<reference evidence="8" key="2">
    <citation type="journal article" date="2023" name="IMA Fungus">
        <title>Comparative genomic study of the Penicillium genus elucidates a diverse pangenome and 15 lateral gene transfer events.</title>
        <authorList>
            <person name="Petersen C."/>
            <person name="Sorensen T."/>
            <person name="Nielsen M.R."/>
            <person name="Sondergaard T.E."/>
            <person name="Sorensen J.L."/>
            <person name="Fitzpatrick D.A."/>
            <person name="Frisvad J.C."/>
            <person name="Nielsen K.L."/>
        </authorList>
    </citation>
    <scope>NUCLEOTIDE SEQUENCE</scope>
    <source>
        <strain evidence="8">IBT 19713</strain>
    </source>
</reference>
<dbReference type="GO" id="GO:0005634">
    <property type="term" value="C:nucleus"/>
    <property type="evidence" value="ECO:0007669"/>
    <property type="project" value="UniProtKB-SubCell"/>
</dbReference>
<accession>A0A9W9TJZ7</accession>
<dbReference type="InterPro" id="IPR040453">
    <property type="entry name" value="Mnd1_HTH"/>
</dbReference>
<feature type="domain" description="Mnd1 HTH" evidence="7">
    <location>
        <begin position="13"/>
        <end position="71"/>
    </location>
</feature>